<dbReference type="Proteomes" id="UP000249390">
    <property type="component" value="Unassembled WGS sequence"/>
</dbReference>
<dbReference type="AlphaFoldDB" id="A0A328D927"/>
<gene>
    <name evidence="2" type="ORF">DM860_008499</name>
</gene>
<name>A0A328D927_9ASTE</name>
<sequence>MVRGRPGSSQPKGSNDPDEPVYCFNGSEYGGDCDSEGGSDCDRDGGGDCGGDCDGGDDCGGDCDGDGESRFAFLPLFLLHSLLDLHNGGGIGGASADGETAGGSGVAAMVRRNERWCGGRQWLGPSEGSADLYRPAFASLFFSSSSPPPLSSLSSRSVIGRFGGGRGGVVEMMQLGAMVEFTVVEGLAVVVGASVDR</sequence>
<reference evidence="2 3" key="1">
    <citation type="submission" date="2018-06" db="EMBL/GenBank/DDBJ databases">
        <title>The Genome of Cuscuta australis (Dodder) Provides Insight into the Evolution of Plant Parasitism.</title>
        <authorList>
            <person name="Liu H."/>
        </authorList>
    </citation>
    <scope>NUCLEOTIDE SEQUENCE [LARGE SCALE GENOMIC DNA]</scope>
    <source>
        <strain evidence="3">cv. Yunnan</strain>
        <tissue evidence="2">Vines</tissue>
    </source>
</reference>
<feature type="region of interest" description="Disordered" evidence="1">
    <location>
        <begin position="1"/>
        <end position="23"/>
    </location>
</feature>
<evidence type="ECO:0000256" key="1">
    <source>
        <dbReference type="SAM" id="MobiDB-lite"/>
    </source>
</evidence>
<evidence type="ECO:0000313" key="3">
    <source>
        <dbReference type="Proteomes" id="UP000249390"/>
    </source>
</evidence>
<proteinExistence type="predicted"/>
<protein>
    <submittedName>
        <fullName evidence="2">Uncharacterized protein</fullName>
    </submittedName>
</protein>
<dbReference type="EMBL" id="NQVE01000192">
    <property type="protein sequence ID" value="RAL40801.1"/>
    <property type="molecule type" value="Genomic_DNA"/>
</dbReference>
<accession>A0A328D927</accession>
<keyword evidence="3" id="KW-1185">Reference proteome</keyword>
<evidence type="ECO:0000313" key="2">
    <source>
        <dbReference type="EMBL" id="RAL40801.1"/>
    </source>
</evidence>
<comment type="caution">
    <text evidence="2">The sequence shown here is derived from an EMBL/GenBank/DDBJ whole genome shotgun (WGS) entry which is preliminary data.</text>
</comment>
<organism evidence="2 3">
    <name type="scientific">Cuscuta australis</name>
    <dbReference type="NCBI Taxonomy" id="267555"/>
    <lineage>
        <taxon>Eukaryota</taxon>
        <taxon>Viridiplantae</taxon>
        <taxon>Streptophyta</taxon>
        <taxon>Embryophyta</taxon>
        <taxon>Tracheophyta</taxon>
        <taxon>Spermatophyta</taxon>
        <taxon>Magnoliopsida</taxon>
        <taxon>eudicotyledons</taxon>
        <taxon>Gunneridae</taxon>
        <taxon>Pentapetalae</taxon>
        <taxon>asterids</taxon>
        <taxon>lamiids</taxon>
        <taxon>Solanales</taxon>
        <taxon>Convolvulaceae</taxon>
        <taxon>Cuscuteae</taxon>
        <taxon>Cuscuta</taxon>
        <taxon>Cuscuta subgen. Grammica</taxon>
        <taxon>Cuscuta sect. Cleistogrammica</taxon>
    </lineage>
</organism>